<dbReference type="Pfam" id="PF13855">
    <property type="entry name" value="LRR_8"/>
    <property type="match status" value="1"/>
</dbReference>
<accession>A0A1V1NYQ2</accession>
<sequence>MILDGKSTVRITASAPDYADGKAEIIIYDNETVELNIHLPENVVEGETVQGKIISAVPVDGDIDVYLSSTDEQVLTVQEVAVIPYGLTSAVFNATGFVDGIRDDVQTASVHATVNGHDSGSTTLYIMDNGVIHINIPDSPAVDHFKRPKNTWDEYQWAEIVVDQNLPILEWKVEYSWSKYKEASIQPDTFYVKAPSGKQIMITSGQQPTGDYTLSSQDFNHEMANGIWRFWIEDYGTYYSDRAMDIKMMIASPVTILTLEIPERIPENIGTISGKVIVEPEPENDLIINLSIDHPDITVQPTATILAGTNDVSFDISVTDNSLLDGTNAYPIIASTPGYYTATKTIRICDNEISALTISLPENAKEGIETGPGTVSLDREVEQDVEILLISSDPSVIIVPEKAIIKSGLSSVQFPLTINYDTNSIVQSLSITSTVMGCQSNSDAITVLPLMIPDSERQALVDLYNSLHGDHWDEYINENWLGSLGTECTWQGVVCNESKTHVIEIELHNYNDSGKDLPANIPASITNFQKLTRLYLFGNNIVSLPENFGDIQQLKELYIHYNKLTNLPDSIGDLRQLSILNLRSNDLVNLPESFVNLQQLTTLDLSYNVLTQLPEDIGNLQLLSTLNLLLNNLSCLPVTFDHLKNLSDLDLRKNPWPELDLYFPDVIESDKTAQAVLSITPAVDRDIDIQLSSSDPNAISVVDLITMPAGATQISCDFPL</sequence>
<evidence type="ECO:0000259" key="3">
    <source>
        <dbReference type="Pfam" id="PF08263"/>
    </source>
</evidence>
<dbReference type="Pfam" id="PF00560">
    <property type="entry name" value="LRR_1"/>
    <property type="match status" value="1"/>
</dbReference>
<dbReference type="SMART" id="SM00364">
    <property type="entry name" value="LRR_BAC"/>
    <property type="match status" value="5"/>
</dbReference>
<proteinExistence type="predicted"/>
<protein>
    <recommendedName>
        <fullName evidence="3">Leucine-rich repeat-containing N-terminal plant-type domain-containing protein</fullName>
    </recommendedName>
</protein>
<evidence type="ECO:0000313" key="4">
    <source>
        <dbReference type="EMBL" id="ETR67681.1"/>
    </source>
</evidence>
<dbReference type="PANTHER" id="PTHR48051">
    <property type="match status" value="1"/>
</dbReference>
<dbReference type="SMART" id="SM00369">
    <property type="entry name" value="LRR_TYP"/>
    <property type="match status" value="5"/>
</dbReference>
<dbReference type="Gene3D" id="3.80.10.10">
    <property type="entry name" value="Ribonuclease Inhibitor"/>
    <property type="match status" value="1"/>
</dbReference>
<dbReference type="GO" id="GO:0005737">
    <property type="term" value="C:cytoplasm"/>
    <property type="evidence" value="ECO:0007669"/>
    <property type="project" value="TreeGrafter"/>
</dbReference>
<keyword evidence="2" id="KW-0677">Repeat</keyword>
<organism evidence="4 5">
    <name type="scientific">Candidatus Magnetoglobus multicellularis str. Araruama</name>
    <dbReference type="NCBI Taxonomy" id="890399"/>
    <lineage>
        <taxon>Bacteria</taxon>
        <taxon>Pseudomonadati</taxon>
        <taxon>Thermodesulfobacteriota</taxon>
        <taxon>Desulfobacteria</taxon>
        <taxon>Desulfobacterales</taxon>
        <taxon>Desulfobacteraceae</taxon>
        <taxon>Candidatus Magnetoglobus</taxon>
    </lineage>
</organism>
<dbReference type="AlphaFoldDB" id="A0A1V1NYQ2"/>
<reference evidence="5" key="1">
    <citation type="submission" date="2012-11" db="EMBL/GenBank/DDBJ databases">
        <authorList>
            <person name="Lucero-Rivera Y.E."/>
            <person name="Tovar-Ramirez D."/>
        </authorList>
    </citation>
    <scope>NUCLEOTIDE SEQUENCE [LARGE SCALE GENOMIC DNA]</scope>
    <source>
        <strain evidence="5">Araruama</strain>
    </source>
</reference>
<keyword evidence="1" id="KW-0433">Leucine-rich repeat</keyword>
<feature type="domain" description="Leucine-rich repeat-containing N-terminal plant-type" evidence="3">
    <location>
        <begin position="454"/>
        <end position="496"/>
    </location>
</feature>
<name>A0A1V1NYQ2_9BACT</name>
<dbReference type="InterPro" id="IPR001611">
    <property type="entry name" value="Leu-rich_rpt"/>
</dbReference>
<dbReference type="InterPro" id="IPR050216">
    <property type="entry name" value="LRR_domain-containing"/>
</dbReference>
<dbReference type="InterPro" id="IPR032675">
    <property type="entry name" value="LRR_dom_sf"/>
</dbReference>
<evidence type="ECO:0000313" key="5">
    <source>
        <dbReference type="Proteomes" id="UP000189670"/>
    </source>
</evidence>
<dbReference type="InterPro" id="IPR003591">
    <property type="entry name" value="Leu-rich_rpt_typical-subtyp"/>
</dbReference>
<dbReference type="PANTHER" id="PTHR48051:SF1">
    <property type="entry name" value="RAS SUPPRESSOR PROTEIN 1"/>
    <property type="match status" value="1"/>
</dbReference>
<evidence type="ECO:0000256" key="1">
    <source>
        <dbReference type="ARBA" id="ARBA00022614"/>
    </source>
</evidence>
<dbReference type="Pfam" id="PF08263">
    <property type="entry name" value="LRRNT_2"/>
    <property type="match status" value="1"/>
</dbReference>
<dbReference type="InterPro" id="IPR013210">
    <property type="entry name" value="LRR_N_plant-typ"/>
</dbReference>
<comment type="caution">
    <text evidence="4">The sequence shown here is derived from an EMBL/GenBank/DDBJ whole genome shotgun (WGS) entry which is preliminary data.</text>
</comment>
<dbReference type="SUPFAM" id="SSF52058">
    <property type="entry name" value="L domain-like"/>
    <property type="match status" value="1"/>
</dbReference>
<evidence type="ECO:0000256" key="2">
    <source>
        <dbReference type="ARBA" id="ARBA00022737"/>
    </source>
</evidence>
<gene>
    <name evidence="4" type="ORF">OMM_05011</name>
</gene>
<dbReference type="EMBL" id="ATBP01001262">
    <property type="protein sequence ID" value="ETR67681.1"/>
    <property type="molecule type" value="Genomic_DNA"/>
</dbReference>
<dbReference type="PROSITE" id="PS51450">
    <property type="entry name" value="LRR"/>
    <property type="match status" value="2"/>
</dbReference>
<dbReference type="Proteomes" id="UP000189670">
    <property type="component" value="Unassembled WGS sequence"/>
</dbReference>